<evidence type="ECO:0000256" key="15">
    <source>
        <dbReference type="SAM" id="Phobius"/>
    </source>
</evidence>
<dbReference type="InterPro" id="IPR036397">
    <property type="entry name" value="RNaseH_sf"/>
</dbReference>
<keyword evidence="6" id="KW-0064">Aspartyl protease</keyword>
<keyword evidence="11" id="KW-0695">RNA-directed DNA polymerase</keyword>
<name>A0AAQ3PG69_PASNO</name>
<dbReference type="Pfam" id="PF00078">
    <property type="entry name" value="RVT_1"/>
    <property type="match status" value="1"/>
</dbReference>
<dbReference type="InterPro" id="IPR043502">
    <property type="entry name" value="DNA/RNA_pol_sf"/>
</dbReference>
<dbReference type="PANTHER" id="PTHR37984">
    <property type="entry name" value="PROTEIN CBG26694"/>
    <property type="match status" value="1"/>
</dbReference>
<keyword evidence="14" id="KW-0233">DNA recombination</keyword>
<dbReference type="GO" id="GO:0015074">
    <property type="term" value="P:DNA integration"/>
    <property type="evidence" value="ECO:0007669"/>
    <property type="project" value="UniProtKB-KW"/>
</dbReference>
<keyword evidence="3" id="KW-0548">Nucleotidyltransferase</keyword>
<dbReference type="InterPro" id="IPR050951">
    <property type="entry name" value="Retrovirus_Pol_polyprotein"/>
</dbReference>
<dbReference type="InterPro" id="IPR000477">
    <property type="entry name" value="RT_dom"/>
</dbReference>
<dbReference type="InterPro" id="IPR041373">
    <property type="entry name" value="RT_RNaseH"/>
</dbReference>
<dbReference type="PROSITE" id="PS50994">
    <property type="entry name" value="INTEGRASE"/>
    <property type="match status" value="1"/>
</dbReference>
<dbReference type="CDD" id="cd09274">
    <property type="entry name" value="RNase_HI_RT_Ty3"/>
    <property type="match status" value="1"/>
</dbReference>
<dbReference type="Proteomes" id="UP001341281">
    <property type="component" value="Chromosome 01"/>
</dbReference>
<gene>
    <name evidence="17" type="ORF">U9M48_001765</name>
</gene>
<dbReference type="InterPro" id="IPR012337">
    <property type="entry name" value="RNaseH-like_sf"/>
</dbReference>
<dbReference type="GO" id="GO:0046872">
    <property type="term" value="F:metal ion binding"/>
    <property type="evidence" value="ECO:0007669"/>
    <property type="project" value="UniProtKB-KW"/>
</dbReference>
<evidence type="ECO:0000256" key="7">
    <source>
        <dbReference type="ARBA" id="ARBA00022759"/>
    </source>
</evidence>
<dbReference type="GO" id="GO:0004519">
    <property type="term" value="F:endonuclease activity"/>
    <property type="evidence" value="ECO:0007669"/>
    <property type="project" value="UniProtKB-KW"/>
</dbReference>
<dbReference type="FunFam" id="1.10.340.70:FF:000001">
    <property type="entry name" value="Retrovirus-related Pol polyprotein from transposon gypsy-like Protein"/>
    <property type="match status" value="1"/>
</dbReference>
<dbReference type="GO" id="GO:0006310">
    <property type="term" value="P:DNA recombination"/>
    <property type="evidence" value="ECO:0007669"/>
    <property type="project" value="UniProtKB-KW"/>
</dbReference>
<dbReference type="Gene3D" id="3.10.10.10">
    <property type="entry name" value="HIV Type 1 Reverse Transcriptase, subunit A, domain 1"/>
    <property type="match status" value="1"/>
</dbReference>
<dbReference type="InterPro" id="IPR043128">
    <property type="entry name" value="Rev_trsase/Diguanyl_cyclase"/>
</dbReference>
<keyword evidence="15" id="KW-1133">Transmembrane helix</keyword>
<dbReference type="PANTHER" id="PTHR37984:SF5">
    <property type="entry name" value="PROTEIN NYNRIN-LIKE"/>
    <property type="match status" value="1"/>
</dbReference>
<dbReference type="GO" id="GO:0003964">
    <property type="term" value="F:RNA-directed DNA polymerase activity"/>
    <property type="evidence" value="ECO:0007669"/>
    <property type="project" value="UniProtKB-KW"/>
</dbReference>
<dbReference type="Gene3D" id="1.10.340.70">
    <property type="match status" value="1"/>
</dbReference>
<dbReference type="Gene3D" id="3.30.420.10">
    <property type="entry name" value="Ribonuclease H-like superfamily/Ribonuclease H"/>
    <property type="match status" value="2"/>
</dbReference>
<evidence type="ECO:0000259" key="16">
    <source>
        <dbReference type="PROSITE" id="PS50994"/>
    </source>
</evidence>
<dbReference type="InterPro" id="IPR056924">
    <property type="entry name" value="SH3_Tf2-1"/>
</dbReference>
<keyword evidence="5" id="KW-0479">Metal-binding</keyword>
<evidence type="ECO:0000313" key="17">
    <source>
        <dbReference type="EMBL" id="WVZ50519.1"/>
    </source>
</evidence>
<evidence type="ECO:0000256" key="1">
    <source>
        <dbReference type="ARBA" id="ARBA00022670"/>
    </source>
</evidence>
<keyword evidence="15" id="KW-0812">Transmembrane</keyword>
<evidence type="ECO:0000256" key="12">
    <source>
        <dbReference type="ARBA" id="ARBA00022932"/>
    </source>
</evidence>
<dbReference type="InterPro" id="IPR041588">
    <property type="entry name" value="Integrase_H2C2"/>
</dbReference>
<keyword evidence="10" id="KW-0229">DNA integration</keyword>
<feature type="domain" description="Integrase catalytic" evidence="16">
    <location>
        <begin position="557"/>
        <end position="621"/>
    </location>
</feature>
<dbReference type="InterPro" id="IPR001584">
    <property type="entry name" value="Integrase_cat-core"/>
</dbReference>
<reference evidence="17 18" key="1">
    <citation type="submission" date="2024-02" db="EMBL/GenBank/DDBJ databases">
        <title>High-quality chromosome-scale genome assembly of Pensacola bahiagrass (Paspalum notatum Flugge var. saurae).</title>
        <authorList>
            <person name="Vega J.M."/>
            <person name="Podio M."/>
            <person name="Orjuela J."/>
            <person name="Siena L.A."/>
            <person name="Pessino S.C."/>
            <person name="Combes M.C."/>
            <person name="Mariac C."/>
            <person name="Albertini E."/>
            <person name="Pupilli F."/>
            <person name="Ortiz J.P.A."/>
            <person name="Leblanc O."/>
        </authorList>
    </citation>
    <scope>NUCLEOTIDE SEQUENCE [LARGE SCALE GENOMIC DNA]</scope>
    <source>
        <strain evidence="17">R1</strain>
        <tissue evidence="17">Leaf</tissue>
    </source>
</reference>
<dbReference type="GO" id="GO:0003677">
    <property type="term" value="F:DNA binding"/>
    <property type="evidence" value="ECO:0007669"/>
    <property type="project" value="UniProtKB-KW"/>
</dbReference>
<keyword evidence="8" id="KW-0378">Hydrolase</keyword>
<dbReference type="GO" id="GO:0006508">
    <property type="term" value="P:proteolysis"/>
    <property type="evidence" value="ECO:0007669"/>
    <property type="project" value="UniProtKB-KW"/>
</dbReference>
<keyword evidence="12" id="KW-0239">DNA-directed DNA polymerase</keyword>
<keyword evidence="18" id="KW-1185">Reference proteome</keyword>
<dbReference type="SUPFAM" id="SSF56672">
    <property type="entry name" value="DNA/RNA polymerases"/>
    <property type="match status" value="1"/>
</dbReference>
<evidence type="ECO:0000256" key="4">
    <source>
        <dbReference type="ARBA" id="ARBA00022722"/>
    </source>
</evidence>
<keyword evidence="7" id="KW-0255">Endonuclease</keyword>
<evidence type="ECO:0000256" key="2">
    <source>
        <dbReference type="ARBA" id="ARBA00022679"/>
    </source>
</evidence>
<evidence type="ECO:0000256" key="3">
    <source>
        <dbReference type="ARBA" id="ARBA00022695"/>
    </source>
</evidence>
<keyword evidence="15" id="KW-0472">Membrane</keyword>
<dbReference type="GO" id="GO:0003887">
    <property type="term" value="F:DNA-directed DNA polymerase activity"/>
    <property type="evidence" value="ECO:0007669"/>
    <property type="project" value="UniProtKB-KW"/>
</dbReference>
<evidence type="ECO:0000256" key="10">
    <source>
        <dbReference type="ARBA" id="ARBA00022908"/>
    </source>
</evidence>
<evidence type="ECO:0000256" key="8">
    <source>
        <dbReference type="ARBA" id="ARBA00022801"/>
    </source>
</evidence>
<proteinExistence type="predicted"/>
<evidence type="ECO:0000256" key="9">
    <source>
        <dbReference type="ARBA" id="ARBA00022842"/>
    </source>
</evidence>
<dbReference type="SUPFAM" id="SSF53098">
    <property type="entry name" value="Ribonuclease H-like"/>
    <property type="match status" value="1"/>
</dbReference>
<dbReference type="GO" id="GO:0004190">
    <property type="term" value="F:aspartic-type endopeptidase activity"/>
    <property type="evidence" value="ECO:0007669"/>
    <property type="project" value="UniProtKB-KW"/>
</dbReference>
<keyword evidence="13" id="KW-0238">DNA-binding</keyword>
<feature type="transmembrane region" description="Helical" evidence="15">
    <location>
        <begin position="110"/>
        <end position="131"/>
    </location>
</feature>
<dbReference type="Pfam" id="PF17917">
    <property type="entry name" value="RT_RNaseH"/>
    <property type="match status" value="1"/>
</dbReference>
<evidence type="ECO:0000313" key="18">
    <source>
        <dbReference type="Proteomes" id="UP001341281"/>
    </source>
</evidence>
<dbReference type="CDD" id="cd01647">
    <property type="entry name" value="RT_LTR"/>
    <property type="match status" value="1"/>
</dbReference>
<keyword evidence="1" id="KW-0645">Protease</keyword>
<dbReference type="Pfam" id="PF17921">
    <property type="entry name" value="Integrase_H2C2"/>
    <property type="match status" value="1"/>
</dbReference>
<protein>
    <recommendedName>
        <fullName evidence="16">Integrase catalytic domain-containing protein</fullName>
    </recommendedName>
</protein>
<evidence type="ECO:0000256" key="6">
    <source>
        <dbReference type="ARBA" id="ARBA00022750"/>
    </source>
</evidence>
<dbReference type="Gene3D" id="3.30.70.270">
    <property type="match status" value="2"/>
</dbReference>
<dbReference type="FunFam" id="3.10.20.370:FF:000001">
    <property type="entry name" value="Retrovirus-related Pol polyprotein from transposon 17.6-like protein"/>
    <property type="match status" value="1"/>
</dbReference>
<dbReference type="FunFam" id="3.30.70.270:FF:000020">
    <property type="entry name" value="Transposon Tf2-6 polyprotein-like Protein"/>
    <property type="match status" value="1"/>
</dbReference>
<keyword evidence="4" id="KW-0540">Nuclease</keyword>
<evidence type="ECO:0000256" key="11">
    <source>
        <dbReference type="ARBA" id="ARBA00022918"/>
    </source>
</evidence>
<sequence length="766" mass="88438">MAPDELKELKTQLQEQLDKGFIRPSSSPWGCPALFVEKKDQGGKRLCVDYRPLNAVTVKNKYPLPHIDIPFDQLGGATVFSKTDLRSGYHQIKVREKDIPKTAFSTRYGLYEYLVMSFGLINAPAFFMYLMNSVFMNELDKFVVVFIDDILVYSKNEKEHEEHLRIVLSQGVAVDPSKVEDVPNWKQPQTVIEIRSFLSLAGYYRCFIKDFSKIAKPMTALTQKNAKFAWSPKYEEAFGTLKKLLTSAPVLAQPDITKPFDVYCDASNSGLGCVLMQEGRVIAYASCQLRKHEVNYPTHNLELLAVVYALKKWRHYLLGNTCHIYTDHKSLKYIFTQPELNMRQRRWLELIKDYDLEVHYHPGKANVVADALSRKAHCNFIEARPTVRVLCCEIGDIEMLTALEAELYNLVLEPTIKDQIIAAQKQDKGMAHIRDEIDDKKKACFKLDEEGVLWFKSRLVVPKDMELRKKILDEAHASMFTLHLGSNKMYQDLKQKFWWTRMKREIAKYVSECDVCQRVKADHLKPAGMLQPLAVPAWKWEDIHMNFIVGLPRTPKGSAYHPQTSGQVERVNQILEDMLRACALTYSTKWDECLPLAEFAYNNSYQKSLEMAPFEALYGRRCRTPLNWSEPGERVTFGPDLVTRAEEQVKFIHENLKRAKSRQKSYSDKRRRPLVFEKDDHVYLKVSPMKGVHRFGVKGKLAPRYVGPFKIIEQCGPVAYRLELPPHLAAVHDVFHVSQLKKCLRVPEEVIDTSQIQIQPDLTYQE</sequence>
<dbReference type="Pfam" id="PF24626">
    <property type="entry name" value="SH3_Tf2-1"/>
    <property type="match status" value="1"/>
</dbReference>
<evidence type="ECO:0000256" key="14">
    <source>
        <dbReference type="ARBA" id="ARBA00023172"/>
    </source>
</evidence>
<evidence type="ECO:0000256" key="5">
    <source>
        <dbReference type="ARBA" id="ARBA00022723"/>
    </source>
</evidence>
<dbReference type="FunFam" id="3.10.10.10:FF:000007">
    <property type="entry name" value="Retrovirus-related Pol polyprotein from transposon 17.6-like Protein"/>
    <property type="match status" value="1"/>
</dbReference>
<accession>A0AAQ3PG69</accession>
<dbReference type="EMBL" id="CP144745">
    <property type="protein sequence ID" value="WVZ50519.1"/>
    <property type="molecule type" value="Genomic_DNA"/>
</dbReference>
<dbReference type="AlphaFoldDB" id="A0AAQ3PG69"/>
<keyword evidence="9" id="KW-0460">Magnesium</keyword>
<keyword evidence="2" id="KW-0808">Transferase</keyword>
<organism evidence="17 18">
    <name type="scientific">Paspalum notatum var. saurae</name>
    <dbReference type="NCBI Taxonomy" id="547442"/>
    <lineage>
        <taxon>Eukaryota</taxon>
        <taxon>Viridiplantae</taxon>
        <taxon>Streptophyta</taxon>
        <taxon>Embryophyta</taxon>
        <taxon>Tracheophyta</taxon>
        <taxon>Spermatophyta</taxon>
        <taxon>Magnoliopsida</taxon>
        <taxon>Liliopsida</taxon>
        <taxon>Poales</taxon>
        <taxon>Poaceae</taxon>
        <taxon>PACMAD clade</taxon>
        <taxon>Panicoideae</taxon>
        <taxon>Andropogonodae</taxon>
        <taxon>Paspaleae</taxon>
        <taxon>Paspalinae</taxon>
        <taxon>Paspalum</taxon>
    </lineage>
</organism>
<evidence type="ECO:0000256" key="13">
    <source>
        <dbReference type="ARBA" id="ARBA00023125"/>
    </source>
</evidence>